<accession>A0ABY5GIK3</accession>
<dbReference type="PANTHER" id="PTHR22911:SF103">
    <property type="entry name" value="BLR2811 PROTEIN"/>
    <property type="match status" value="1"/>
</dbReference>
<keyword evidence="1" id="KW-1133">Transmembrane helix</keyword>
<feature type="transmembrane region" description="Helical" evidence="1">
    <location>
        <begin position="76"/>
        <end position="92"/>
    </location>
</feature>
<dbReference type="Pfam" id="PF00892">
    <property type="entry name" value="EamA"/>
    <property type="match status" value="1"/>
</dbReference>
<dbReference type="RefSeq" id="WP_255390340.1">
    <property type="nucleotide sequence ID" value="NZ_CP101508.1"/>
</dbReference>
<feature type="domain" description="EamA" evidence="2">
    <location>
        <begin position="9"/>
        <end position="138"/>
    </location>
</feature>
<gene>
    <name evidence="3" type="ORF">NNL38_07240</name>
</gene>
<dbReference type="InterPro" id="IPR037185">
    <property type="entry name" value="EmrE-like"/>
</dbReference>
<feature type="transmembrane region" description="Helical" evidence="1">
    <location>
        <begin position="201"/>
        <end position="223"/>
    </location>
</feature>
<feature type="transmembrane region" description="Helical" evidence="1">
    <location>
        <begin position="98"/>
        <end position="115"/>
    </location>
</feature>
<feature type="transmembrane region" description="Helical" evidence="1">
    <location>
        <begin position="122"/>
        <end position="139"/>
    </location>
</feature>
<dbReference type="SUPFAM" id="SSF103481">
    <property type="entry name" value="Multidrug resistance efflux transporter EmrE"/>
    <property type="match status" value="2"/>
</dbReference>
<keyword evidence="1" id="KW-0472">Membrane</keyword>
<keyword evidence="1" id="KW-0812">Transmembrane</keyword>
<feature type="transmembrane region" description="Helical" evidence="1">
    <location>
        <begin position="145"/>
        <end position="164"/>
    </location>
</feature>
<organism evidence="3 4">
    <name type="scientific">Photobacterium atrarenae</name>
    <dbReference type="NCBI Taxonomy" id="865757"/>
    <lineage>
        <taxon>Bacteria</taxon>
        <taxon>Pseudomonadati</taxon>
        <taxon>Pseudomonadota</taxon>
        <taxon>Gammaproteobacteria</taxon>
        <taxon>Vibrionales</taxon>
        <taxon>Vibrionaceae</taxon>
        <taxon>Photobacterium</taxon>
    </lineage>
</organism>
<feature type="transmembrane region" description="Helical" evidence="1">
    <location>
        <begin position="235"/>
        <end position="252"/>
    </location>
</feature>
<reference evidence="3" key="1">
    <citation type="submission" date="2022-07" db="EMBL/GenBank/DDBJ databases">
        <title>Genome sequencing of Photobacterium atrarenae GJH2-4.</title>
        <authorList>
            <person name="Park S.-J."/>
        </authorList>
    </citation>
    <scope>NUCLEOTIDE SEQUENCE</scope>
    <source>
        <strain evidence="3">GJH2-4</strain>
    </source>
</reference>
<evidence type="ECO:0000256" key="1">
    <source>
        <dbReference type="SAM" id="Phobius"/>
    </source>
</evidence>
<dbReference type="Proteomes" id="UP001057998">
    <property type="component" value="Chromosome 1"/>
</dbReference>
<evidence type="ECO:0000313" key="3">
    <source>
        <dbReference type="EMBL" id="UTV29016.1"/>
    </source>
</evidence>
<protein>
    <submittedName>
        <fullName evidence="3">DMT family transporter</fullName>
    </submittedName>
</protein>
<feature type="transmembrane region" description="Helical" evidence="1">
    <location>
        <begin position="176"/>
        <end position="195"/>
    </location>
</feature>
<proteinExistence type="predicted"/>
<keyword evidence="4" id="KW-1185">Reference proteome</keyword>
<dbReference type="InterPro" id="IPR000620">
    <property type="entry name" value="EamA_dom"/>
</dbReference>
<dbReference type="PANTHER" id="PTHR22911">
    <property type="entry name" value="ACYL-MALONYL CONDENSING ENZYME-RELATED"/>
    <property type="match status" value="1"/>
</dbReference>
<evidence type="ECO:0000313" key="4">
    <source>
        <dbReference type="Proteomes" id="UP001057998"/>
    </source>
</evidence>
<feature type="transmembrane region" description="Helical" evidence="1">
    <location>
        <begin position="258"/>
        <end position="277"/>
    </location>
</feature>
<feature type="transmembrane region" description="Helical" evidence="1">
    <location>
        <begin position="36"/>
        <end position="56"/>
    </location>
</feature>
<dbReference type="EMBL" id="CP101508">
    <property type="protein sequence ID" value="UTV29016.1"/>
    <property type="molecule type" value="Genomic_DNA"/>
</dbReference>
<sequence length="295" mass="31832">MPAMSVGFAMTLLVVGNLIAVFSDALVKTLGEDVAVFQFVLYRQVTAVMILLPFCLKQGKSGLMDGLKWHTLRAHVWLLGAVFMVVAINSMPLATANAIFYAAPLLMLPLAYLLYQEQLSRYSMLAGLIGFAGVLVIIRPTQIDWAAIAALIVALTLAGNNLLIRKLPTHQSVPHTLLLTNAAGIPVALCLALWEGERWDWSLLLTAAGSSALIMVYAGICVATYRRVESNKIASAEYTGLLGAVGVGLIWFDEMPDLAMLVGTALIIVPLIWLARVEKKKSRVLRAGQASAVET</sequence>
<name>A0ABY5GIK3_9GAMM</name>
<evidence type="ECO:0000259" key="2">
    <source>
        <dbReference type="Pfam" id="PF00892"/>
    </source>
</evidence>